<accession>A0A8T0QRP6</accession>
<name>A0A8T0QRP6_PANVG</name>
<organism evidence="1 2">
    <name type="scientific">Panicum virgatum</name>
    <name type="common">Blackwell switchgrass</name>
    <dbReference type="NCBI Taxonomy" id="38727"/>
    <lineage>
        <taxon>Eukaryota</taxon>
        <taxon>Viridiplantae</taxon>
        <taxon>Streptophyta</taxon>
        <taxon>Embryophyta</taxon>
        <taxon>Tracheophyta</taxon>
        <taxon>Spermatophyta</taxon>
        <taxon>Magnoliopsida</taxon>
        <taxon>Liliopsida</taxon>
        <taxon>Poales</taxon>
        <taxon>Poaceae</taxon>
        <taxon>PACMAD clade</taxon>
        <taxon>Panicoideae</taxon>
        <taxon>Panicodae</taxon>
        <taxon>Paniceae</taxon>
        <taxon>Panicinae</taxon>
        <taxon>Panicum</taxon>
        <taxon>Panicum sect. Hiantes</taxon>
    </lineage>
</organism>
<reference evidence="1" key="1">
    <citation type="submission" date="2020-05" db="EMBL/GenBank/DDBJ databases">
        <title>WGS assembly of Panicum virgatum.</title>
        <authorList>
            <person name="Lovell J.T."/>
            <person name="Jenkins J."/>
            <person name="Shu S."/>
            <person name="Juenger T.E."/>
            <person name="Schmutz J."/>
        </authorList>
    </citation>
    <scope>NUCLEOTIDE SEQUENCE</scope>
    <source>
        <strain evidence="1">AP13</strain>
    </source>
</reference>
<dbReference type="EMBL" id="CM029049">
    <property type="protein sequence ID" value="KAG2575768.1"/>
    <property type="molecule type" value="Genomic_DNA"/>
</dbReference>
<dbReference type="Proteomes" id="UP000823388">
    <property type="component" value="Chromosome 7K"/>
</dbReference>
<evidence type="ECO:0000313" key="1">
    <source>
        <dbReference type="EMBL" id="KAG2575768.1"/>
    </source>
</evidence>
<dbReference type="InterPro" id="IPR010903">
    <property type="entry name" value="DUF1517"/>
</dbReference>
<evidence type="ECO:0000313" key="2">
    <source>
        <dbReference type="Proteomes" id="UP000823388"/>
    </source>
</evidence>
<dbReference type="Pfam" id="PF07466">
    <property type="entry name" value="DUF1517"/>
    <property type="match status" value="1"/>
</dbReference>
<comment type="caution">
    <text evidence="1">The sequence shown here is derived from an EMBL/GenBank/DDBJ whole genome shotgun (WGS) entry which is preliminary data.</text>
</comment>
<dbReference type="AlphaFoldDB" id="A0A8T0QRP6"/>
<keyword evidence="2" id="KW-1185">Reference proteome</keyword>
<sequence length="78" mass="8682">MGERGSGIACCVSRASAGSRRVRAPFPHILKQYLGKLYSIPAGEIQGVHVVWTPQQQNDLQTEYSVFPSDFSWILTPF</sequence>
<gene>
    <name evidence="1" type="ORF">PVAP13_7KG372101</name>
</gene>
<protein>
    <submittedName>
        <fullName evidence="1">Uncharacterized protein</fullName>
    </submittedName>
</protein>
<proteinExistence type="predicted"/>